<organism evidence="1 2">
    <name type="scientific">Microbotryum silenes-dioicae</name>
    <dbReference type="NCBI Taxonomy" id="796604"/>
    <lineage>
        <taxon>Eukaryota</taxon>
        <taxon>Fungi</taxon>
        <taxon>Dikarya</taxon>
        <taxon>Basidiomycota</taxon>
        <taxon>Pucciniomycotina</taxon>
        <taxon>Microbotryomycetes</taxon>
        <taxon>Microbotryales</taxon>
        <taxon>Microbotryaceae</taxon>
        <taxon>Microbotryum</taxon>
    </lineage>
</organism>
<dbReference type="AlphaFoldDB" id="A0A2X0NGL1"/>
<dbReference type="EMBL" id="FQNC01000097">
    <property type="protein sequence ID" value="SGZ29686.1"/>
    <property type="molecule type" value="Genomic_DNA"/>
</dbReference>
<proteinExistence type="predicted"/>
<evidence type="ECO:0000313" key="2">
    <source>
        <dbReference type="Proteomes" id="UP000249464"/>
    </source>
</evidence>
<accession>A0A2X0NGL1</accession>
<name>A0A2X0NGL1_9BASI</name>
<gene>
    <name evidence="1" type="primary">BQ5605_C050g12476</name>
    <name evidence="1" type="ORF">BQ5605_C050G12476</name>
</gene>
<keyword evidence="2" id="KW-1185">Reference proteome</keyword>
<dbReference type="Proteomes" id="UP000249464">
    <property type="component" value="Unassembled WGS sequence"/>
</dbReference>
<protein>
    <submittedName>
        <fullName evidence="1">BQ5605_C050g12476 protein</fullName>
    </submittedName>
</protein>
<sequence length="87" mass="9442">MYGCGTNCSPVLAQPCGVESRRSLHNARGPAPIHSGITMLASILEPADQFISYKMAETIKHDIMTLRPPWRTASTTSLCVPMAKVRA</sequence>
<evidence type="ECO:0000313" key="1">
    <source>
        <dbReference type="EMBL" id="SGZ29686.1"/>
    </source>
</evidence>
<reference evidence="1 2" key="1">
    <citation type="submission" date="2016-11" db="EMBL/GenBank/DDBJ databases">
        <authorList>
            <person name="Jaros S."/>
            <person name="Januszkiewicz K."/>
            <person name="Wedrychowicz H."/>
        </authorList>
    </citation>
    <scope>NUCLEOTIDE SEQUENCE [LARGE SCALE GENOMIC DNA]</scope>
</reference>